<keyword evidence="3" id="KW-0378">Hydrolase</keyword>
<reference evidence="6 7" key="1">
    <citation type="submission" date="2012-08" db="EMBL/GenBank/DDBJ databases">
        <title>Whole genome shotgun sequence of Austwickia chelonae NBRC 105200.</title>
        <authorList>
            <person name="Yoshida I."/>
            <person name="Hosoyama A."/>
            <person name="Tsuchikane K."/>
            <person name="Katsumata H."/>
            <person name="Ando Y."/>
            <person name="Ohji S."/>
            <person name="Hamada M."/>
            <person name="Tamura T."/>
            <person name="Yamazoe A."/>
            <person name="Yamazaki S."/>
            <person name="Fujita N."/>
        </authorList>
    </citation>
    <scope>NUCLEOTIDE SEQUENCE [LARGE SCALE GENOMIC DNA]</scope>
    <source>
        <strain evidence="6 7">NBRC 105200</strain>
    </source>
</reference>
<sequence>MAHTKEKIPLAPRIPKKTLALATASVAVTALCVVAPNITASASSPAAAPASSASERMSSFEKFEASTYRDIDGQWIVNGDEAIRTRTELRAFYNMLVGKSPTKSGQKLIVNQVNGEDDVWTSSQVGNLTYCVSTRFGSNHSRIVEAMRAGTAQWEQASGAINFRYVSDQDGSCNTRNYKVTFSVEPASYSAPYIARAFFPSSPKYSRNILVNTSSIFGGRAPAANVMAHELGHVLGLRHEHTRPEARTCFEDDNWRPLTPYDSSSIMHYPQCNGTSSDLSMTRTDVTGIQELYGS</sequence>
<dbReference type="eggNOG" id="COG1520">
    <property type="taxonomic scope" value="Bacteria"/>
</dbReference>
<accession>K6VTJ4</accession>
<dbReference type="GO" id="GO:0031012">
    <property type="term" value="C:extracellular matrix"/>
    <property type="evidence" value="ECO:0007669"/>
    <property type="project" value="InterPro"/>
</dbReference>
<dbReference type="Gene3D" id="3.40.390.10">
    <property type="entry name" value="Collagenase (Catalytic Domain)"/>
    <property type="match status" value="1"/>
</dbReference>
<comment type="caution">
    <text evidence="6">The sequence shown here is derived from an EMBL/GenBank/DDBJ whole genome shotgun (WGS) entry which is preliminary data.</text>
</comment>
<dbReference type="Pfam" id="PF00413">
    <property type="entry name" value="Peptidase_M10"/>
    <property type="match status" value="1"/>
</dbReference>
<dbReference type="InterPro" id="IPR024079">
    <property type="entry name" value="MetalloPept_cat_dom_sf"/>
</dbReference>
<dbReference type="InterPro" id="IPR006026">
    <property type="entry name" value="Peptidase_Metallo"/>
</dbReference>
<dbReference type="STRING" id="100225.SAMN05421595_2308"/>
<gene>
    <name evidence="6" type="ORF">AUCHE_16_00730</name>
</gene>
<keyword evidence="4" id="KW-0862">Zinc</keyword>
<dbReference type="Proteomes" id="UP000008495">
    <property type="component" value="Unassembled WGS sequence"/>
</dbReference>
<protein>
    <recommendedName>
        <fullName evidence="5">Peptidase metallopeptidase domain-containing protein</fullName>
    </recommendedName>
</protein>
<proteinExistence type="predicted"/>
<evidence type="ECO:0000256" key="1">
    <source>
        <dbReference type="ARBA" id="ARBA00022670"/>
    </source>
</evidence>
<dbReference type="AlphaFoldDB" id="K6VTJ4"/>
<evidence type="ECO:0000259" key="5">
    <source>
        <dbReference type="SMART" id="SM00235"/>
    </source>
</evidence>
<evidence type="ECO:0000256" key="3">
    <source>
        <dbReference type="ARBA" id="ARBA00022801"/>
    </source>
</evidence>
<name>K6VTJ4_9MICO</name>
<dbReference type="GO" id="GO:0008270">
    <property type="term" value="F:zinc ion binding"/>
    <property type="evidence" value="ECO:0007669"/>
    <property type="project" value="InterPro"/>
</dbReference>
<feature type="domain" description="Peptidase metallopeptidase" evidence="5">
    <location>
        <begin position="116"/>
        <end position="295"/>
    </location>
</feature>
<evidence type="ECO:0000313" key="6">
    <source>
        <dbReference type="EMBL" id="GAB78655.1"/>
    </source>
</evidence>
<dbReference type="GO" id="GO:0006508">
    <property type="term" value="P:proteolysis"/>
    <property type="evidence" value="ECO:0007669"/>
    <property type="project" value="UniProtKB-KW"/>
</dbReference>
<keyword evidence="1" id="KW-0645">Protease</keyword>
<organism evidence="6 7">
    <name type="scientific">Austwickia chelonae NBRC 105200</name>
    <dbReference type="NCBI Taxonomy" id="1184607"/>
    <lineage>
        <taxon>Bacteria</taxon>
        <taxon>Bacillati</taxon>
        <taxon>Actinomycetota</taxon>
        <taxon>Actinomycetes</taxon>
        <taxon>Micrococcales</taxon>
        <taxon>Dermatophilaceae</taxon>
        <taxon>Austwickia</taxon>
    </lineage>
</organism>
<keyword evidence="7" id="KW-1185">Reference proteome</keyword>
<evidence type="ECO:0000256" key="2">
    <source>
        <dbReference type="ARBA" id="ARBA00022723"/>
    </source>
</evidence>
<evidence type="ECO:0000256" key="4">
    <source>
        <dbReference type="ARBA" id="ARBA00022833"/>
    </source>
</evidence>
<dbReference type="SMART" id="SM00235">
    <property type="entry name" value="ZnMc"/>
    <property type="match status" value="1"/>
</dbReference>
<dbReference type="GO" id="GO:0004222">
    <property type="term" value="F:metalloendopeptidase activity"/>
    <property type="evidence" value="ECO:0007669"/>
    <property type="project" value="InterPro"/>
</dbReference>
<dbReference type="RefSeq" id="WP_006503412.1">
    <property type="nucleotide sequence ID" value="NZ_BAGZ01000016.1"/>
</dbReference>
<dbReference type="EMBL" id="BAGZ01000016">
    <property type="protein sequence ID" value="GAB78655.1"/>
    <property type="molecule type" value="Genomic_DNA"/>
</dbReference>
<keyword evidence="2" id="KW-0479">Metal-binding</keyword>
<dbReference type="InterPro" id="IPR001818">
    <property type="entry name" value="Pept_M10_metallopeptidase"/>
</dbReference>
<evidence type="ECO:0000313" key="7">
    <source>
        <dbReference type="Proteomes" id="UP000008495"/>
    </source>
</evidence>
<dbReference type="SUPFAM" id="SSF55486">
    <property type="entry name" value="Metalloproteases ('zincins'), catalytic domain"/>
    <property type="match status" value="1"/>
</dbReference>